<dbReference type="EMBL" id="BAABKG010000002">
    <property type="protein sequence ID" value="GAA5146303.1"/>
    <property type="molecule type" value="Genomic_DNA"/>
</dbReference>
<evidence type="ECO:0000256" key="8">
    <source>
        <dbReference type="PROSITE-ProRule" id="PRU10057"/>
    </source>
</evidence>
<gene>
    <name evidence="11" type="ORF">GCM10023340_17020</name>
</gene>
<evidence type="ECO:0000313" key="11">
    <source>
        <dbReference type="EMBL" id="GAA5146303.1"/>
    </source>
</evidence>
<comment type="caution">
    <text evidence="11">The sequence shown here is derived from an EMBL/GenBank/DDBJ whole genome shotgun (WGS) entry which is preliminary data.</text>
</comment>
<keyword evidence="1" id="KW-0732">Signal</keyword>
<dbReference type="PANTHER" id="PTHR34876">
    <property type="match status" value="1"/>
</dbReference>
<dbReference type="PIRSF" id="PIRSF001100">
    <property type="entry name" value="Beta_cellobiohydrolase"/>
    <property type="match status" value="1"/>
</dbReference>
<proteinExistence type="inferred from homology"/>
<keyword evidence="2 9" id="KW-0378">Hydrolase</keyword>
<keyword evidence="12" id="KW-1185">Reference proteome</keyword>
<keyword evidence="7 9" id="KW-0624">Polysaccharide degradation</keyword>
<dbReference type="PROSITE" id="PS00656">
    <property type="entry name" value="GLYCOSYL_HYDROL_F6_2"/>
    <property type="match status" value="1"/>
</dbReference>
<evidence type="ECO:0000256" key="9">
    <source>
        <dbReference type="RuleBase" id="RU361186"/>
    </source>
</evidence>
<dbReference type="Gene3D" id="3.20.20.40">
    <property type="entry name" value="1, 4-beta cellobiohydrolase"/>
    <property type="match status" value="1"/>
</dbReference>
<protein>
    <recommendedName>
        <fullName evidence="9">Glucanase</fullName>
        <ecNumber evidence="9">3.2.1.-</ecNumber>
    </recommendedName>
</protein>
<dbReference type="Proteomes" id="UP001500221">
    <property type="component" value="Unassembled WGS sequence"/>
</dbReference>
<evidence type="ECO:0000256" key="2">
    <source>
        <dbReference type="ARBA" id="ARBA00022801"/>
    </source>
</evidence>
<keyword evidence="3 9" id="KW-0136">Cellulose degradation</keyword>
<comment type="similarity">
    <text evidence="9">Belongs to the glycosyl hydrolase family 6.</text>
</comment>
<dbReference type="InterPro" id="IPR036434">
    <property type="entry name" value="Beta_cellobiohydrolase_sf"/>
</dbReference>
<evidence type="ECO:0000256" key="3">
    <source>
        <dbReference type="ARBA" id="ARBA00023001"/>
    </source>
</evidence>
<evidence type="ECO:0000256" key="6">
    <source>
        <dbReference type="ARBA" id="ARBA00023295"/>
    </source>
</evidence>
<dbReference type="EC" id="3.2.1.-" evidence="9"/>
<evidence type="ECO:0000313" key="12">
    <source>
        <dbReference type="Proteomes" id="UP001500221"/>
    </source>
</evidence>
<accession>A0ABP9PGP8</accession>
<keyword evidence="4" id="KW-1015">Disulfide bond</keyword>
<dbReference type="SUPFAM" id="SSF51989">
    <property type="entry name" value="Glycosyl hydrolases family 6, cellulases"/>
    <property type="match status" value="1"/>
</dbReference>
<evidence type="ECO:0000256" key="1">
    <source>
        <dbReference type="ARBA" id="ARBA00022729"/>
    </source>
</evidence>
<sequence>MLAAGLLAGCGGDSDDDQAGSANPFAEKAQFDEATPRLEAAAKQATADGDQATADLLTRLDEVPTGIWLTPERYPTGSVGPFVSGVVQRAAGQTVPLFVVYGIPDRDCSGAFSAGGLTPETYLPWVQEIAAAAGDQSAVVVEPDALPGVLACDTGGEEADQVRLDVMKGAVGAFADAGTTTYVDAGHSDWIEPEQMAPLLQQVGVDGVRGFSTNVANYQPQANEISFARRLSDLLGGAHYVIDTGRNGDPDGTTTPVSDWCNPSGRALGTEPGFVDDGTPLDAVLWIKPPAESDGTCHGGPTAGEVWIDRALALAEAAGW</sequence>
<dbReference type="InterPro" id="IPR016288">
    <property type="entry name" value="Beta_cellobiohydrolase"/>
</dbReference>
<evidence type="ECO:0000256" key="4">
    <source>
        <dbReference type="ARBA" id="ARBA00023157"/>
    </source>
</evidence>
<evidence type="ECO:0000256" key="7">
    <source>
        <dbReference type="ARBA" id="ARBA00023326"/>
    </source>
</evidence>
<keyword evidence="5 9" id="KW-0119">Carbohydrate metabolism</keyword>
<name>A0ABP9PGP8_9ACTN</name>
<feature type="active site" description="Proton donor" evidence="8">
    <location>
        <position position="144"/>
    </location>
</feature>
<dbReference type="PANTHER" id="PTHR34876:SF4">
    <property type="entry name" value="1,4-BETA-D-GLUCAN CELLOBIOHYDROLASE C-RELATED"/>
    <property type="match status" value="1"/>
</dbReference>
<keyword evidence="6 9" id="KW-0326">Glycosidase</keyword>
<dbReference type="Pfam" id="PF01341">
    <property type="entry name" value="Glyco_hydro_6"/>
    <property type="match status" value="1"/>
</dbReference>
<feature type="region of interest" description="Disordered" evidence="10">
    <location>
        <begin position="11"/>
        <end position="33"/>
    </location>
</feature>
<dbReference type="PRINTS" id="PR00733">
    <property type="entry name" value="GLHYDRLASE6"/>
</dbReference>
<reference evidence="12" key="1">
    <citation type="journal article" date="2019" name="Int. J. Syst. Evol. Microbiol.">
        <title>The Global Catalogue of Microorganisms (GCM) 10K type strain sequencing project: providing services to taxonomists for standard genome sequencing and annotation.</title>
        <authorList>
            <consortium name="The Broad Institute Genomics Platform"/>
            <consortium name="The Broad Institute Genome Sequencing Center for Infectious Disease"/>
            <person name="Wu L."/>
            <person name="Ma J."/>
        </authorList>
    </citation>
    <scope>NUCLEOTIDE SEQUENCE [LARGE SCALE GENOMIC DNA]</scope>
    <source>
        <strain evidence="12">JCM 18459</strain>
    </source>
</reference>
<evidence type="ECO:0000256" key="5">
    <source>
        <dbReference type="ARBA" id="ARBA00023277"/>
    </source>
</evidence>
<organism evidence="11 12">
    <name type="scientific">Nocardioides marinquilinus</name>
    <dbReference type="NCBI Taxonomy" id="1210400"/>
    <lineage>
        <taxon>Bacteria</taxon>
        <taxon>Bacillati</taxon>
        <taxon>Actinomycetota</taxon>
        <taxon>Actinomycetes</taxon>
        <taxon>Propionibacteriales</taxon>
        <taxon>Nocardioidaceae</taxon>
        <taxon>Nocardioides</taxon>
    </lineage>
</organism>
<dbReference type="InterPro" id="IPR001524">
    <property type="entry name" value="Glyco_hydro_6_CS"/>
</dbReference>
<evidence type="ECO:0000256" key="10">
    <source>
        <dbReference type="SAM" id="MobiDB-lite"/>
    </source>
</evidence>